<dbReference type="AlphaFoldDB" id="A0A0Q9YIS2"/>
<dbReference type="STRING" id="437022.CC99x_00590"/>
<dbReference type="Pfam" id="PF14559">
    <property type="entry name" value="TPR_19"/>
    <property type="match status" value="1"/>
</dbReference>
<evidence type="ECO:0000313" key="12">
    <source>
        <dbReference type="Proteomes" id="UP000051494"/>
    </source>
</evidence>
<dbReference type="GO" id="GO:0016020">
    <property type="term" value="C:membrane"/>
    <property type="evidence" value="ECO:0007669"/>
    <property type="project" value="InterPro"/>
</dbReference>
<evidence type="ECO:0000313" key="11">
    <source>
        <dbReference type="EMBL" id="MCS5707574.1"/>
    </source>
</evidence>
<feature type="active site" evidence="8">
    <location>
        <position position="154"/>
    </location>
</feature>
<reference evidence="10" key="1">
    <citation type="submission" date="2015-09" db="EMBL/GenBank/DDBJ databases">
        <title>Draft Genome Sequences of Two Novel Amoeba-resistant Intranuclear Bacteria, Candidatus Berkiella cookevillensis and Candidatus Berkiella aquae.</title>
        <authorList>
            <person name="Mehari Y.T."/>
            <person name="Arivett B.A."/>
            <person name="Farone A.L."/>
            <person name="Gunderson J.H."/>
            <person name="Farone M.B."/>
        </authorList>
    </citation>
    <scope>NUCLEOTIDE SEQUENCE [LARGE SCALE GENOMIC DNA]</scope>
    <source>
        <strain evidence="10">CC99</strain>
    </source>
</reference>
<dbReference type="EMBL" id="LKHV01000002">
    <property type="protein sequence ID" value="KRG19577.1"/>
    <property type="molecule type" value="Genomic_DNA"/>
</dbReference>
<proteinExistence type="inferred from homology"/>
<keyword evidence="1 8" id="KW-0645">Protease</keyword>
<feature type="binding site" evidence="8">
    <location>
        <position position="157"/>
    </location>
    <ligand>
        <name>Zn(2+)</name>
        <dbReference type="ChEBI" id="CHEBI:29105"/>
        <note>catalytic</note>
    </ligand>
</feature>
<dbReference type="GO" id="GO:0004222">
    <property type="term" value="F:metalloendopeptidase activity"/>
    <property type="evidence" value="ECO:0007669"/>
    <property type="project" value="InterPro"/>
</dbReference>
<comment type="caution">
    <text evidence="10">The sequence shown here is derived from an EMBL/GenBank/DDBJ whole genome shotgun (WGS) entry which is preliminary data.</text>
</comment>
<keyword evidence="12" id="KW-1185">Reference proteome</keyword>
<evidence type="ECO:0000256" key="8">
    <source>
        <dbReference type="HAMAP-Rule" id="MF_00997"/>
    </source>
</evidence>
<evidence type="ECO:0000256" key="1">
    <source>
        <dbReference type="ARBA" id="ARBA00022670"/>
    </source>
</evidence>
<dbReference type="InterPro" id="IPR051156">
    <property type="entry name" value="Mito/Outer_Membr_Metalloprot"/>
</dbReference>
<dbReference type="Gene3D" id="3.30.2010.10">
    <property type="entry name" value="Metalloproteases ('zincins'), catalytic domain"/>
    <property type="match status" value="1"/>
</dbReference>
<keyword evidence="7 8" id="KW-0482">Metalloprotease</keyword>
<dbReference type="Pfam" id="PF01435">
    <property type="entry name" value="Peptidase_M48"/>
    <property type="match status" value="1"/>
</dbReference>
<feature type="binding site" evidence="8">
    <location>
        <position position="153"/>
    </location>
    <ligand>
        <name>Zn(2+)</name>
        <dbReference type="ChEBI" id="CHEBI:29105"/>
        <note>catalytic</note>
    </ligand>
</feature>
<keyword evidence="6 8" id="KW-0862">Zinc</keyword>
<gene>
    <name evidence="10" type="primary">yfgC_1</name>
    <name evidence="11" type="ORF">CC99x_001510</name>
    <name evidence="10" type="ORF">CC99x_00590</name>
</gene>
<dbReference type="InterPro" id="IPR030873">
    <property type="entry name" value="Protease_BepA"/>
</dbReference>
<comment type="function">
    <text evidence="8">Functions as both a chaperone and a metalloprotease. Maintains the integrity of the outer membrane by promoting either the assembly or the elimination of outer membrane proteins, depending on their folding state.</text>
</comment>
<evidence type="ECO:0000256" key="6">
    <source>
        <dbReference type="ARBA" id="ARBA00022833"/>
    </source>
</evidence>
<dbReference type="InterPro" id="IPR011990">
    <property type="entry name" value="TPR-like_helical_dom_sf"/>
</dbReference>
<accession>A0A0Q9YIS2</accession>
<name>A0A0Q9YIS2_9GAMM</name>
<dbReference type="EMBL" id="LKHV02000001">
    <property type="protein sequence ID" value="MCS5707574.1"/>
    <property type="molecule type" value="Genomic_DNA"/>
</dbReference>
<evidence type="ECO:0000256" key="2">
    <source>
        <dbReference type="ARBA" id="ARBA00022723"/>
    </source>
</evidence>
<keyword evidence="5 8" id="KW-0378">Hydrolase</keyword>
<evidence type="ECO:0000256" key="3">
    <source>
        <dbReference type="ARBA" id="ARBA00022729"/>
    </source>
</evidence>
<dbReference type="SMART" id="SM00028">
    <property type="entry name" value="TPR"/>
    <property type="match status" value="3"/>
</dbReference>
<evidence type="ECO:0000256" key="7">
    <source>
        <dbReference type="ARBA" id="ARBA00023049"/>
    </source>
</evidence>
<sequence>MFSLIKTLKNITVLSDLLFKTLRLVTPIMILSSTCYSASAQSFAQADSSLPDLGNAASPILSPLDELELGRSVLGELKASLRISNDSIINDYLESVGFKIVATFSHSSNKFNFFTVIDPRINAFALPGGFIGVNSGLILNSESESELAGVLAHEVAHVKQRHIARMYEHMGRVKISTIAGLLASIVLATQNTQAGTGAMAATLAGGQQAMINFTREHEREADFIGIQALAKAGFDPMGMPSFFQRMYQDTRFYGRWIPEYLLTHPLSSERLMASKSRAQDYPYKQVADSLQFHLIKARLHVATAKTPQEATQYFKQALENGTYRNRLGTLYGLALAYLQEGKPGLAKPPIDELLSLAPNEPLFLLVNAQLAMNQQQPNTAIQLIRKALQTHPNHYALTTNLSSWLILQKENNEAIRTIKKQMHYTPDKIELYSLLTNAYVQANQTVQAHIAQAQALKLQGDYRSAIRQLTMAKKLNNISDREARQIDAQISEIQPKA</sequence>
<reference evidence="11" key="3">
    <citation type="submission" date="2021-06" db="EMBL/GenBank/DDBJ databases">
        <title>Genomic Description and Analysis of Intracellular Bacteria, Candidatus Berkiella cookevillensis and Candidatus Berkiella aquae.</title>
        <authorList>
            <person name="Kidane D.T."/>
            <person name="Mehari Y.T."/>
            <person name="Rice F.C."/>
            <person name="Arivett B.A."/>
            <person name="Farone A.L."/>
            <person name="Berk S.G."/>
            <person name="Farone M.B."/>
        </authorList>
    </citation>
    <scope>NUCLEOTIDE SEQUENCE</scope>
    <source>
        <strain evidence="11">CC99</strain>
    </source>
</reference>
<evidence type="ECO:0000256" key="4">
    <source>
        <dbReference type="ARBA" id="ARBA00022764"/>
    </source>
</evidence>
<comment type="similarity">
    <text evidence="8">Belongs to the peptidase M48 family. BepA subfamily.</text>
</comment>
<evidence type="ECO:0000313" key="10">
    <source>
        <dbReference type="EMBL" id="KRG19577.1"/>
    </source>
</evidence>
<dbReference type="RefSeq" id="WP_057623491.1">
    <property type="nucleotide sequence ID" value="NZ_LKHV02000001.1"/>
</dbReference>
<protein>
    <recommendedName>
        <fullName evidence="8">Putative beta-barrel assembly-enhancing protease</fullName>
        <ecNumber evidence="8">3.4.-.-</ecNumber>
    </recommendedName>
</protein>
<dbReference type="PANTHER" id="PTHR22726">
    <property type="entry name" value="METALLOENDOPEPTIDASE OMA1"/>
    <property type="match status" value="1"/>
</dbReference>
<dbReference type="Proteomes" id="UP000051494">
    <property type="component" value="Unassembled WGS sequence"/>
</dbReference>
<dbReference type="CDD" id="cd07333">
    <property type="entry name" value="M48C_bepA_like"/>
    <property type="match status" value="1"/>
</dbReference>
<comment type="cofactor">
    <cofactor evidence="8">
        <name>Zn(2+)</name>
        <dbReference type="ChEBI" id="CHEBI:29105"/>
    </cofactor>
    <text evidence="8">Binds 1 zinc ion per subunit.</text>
</comment>
<dbReference type="GO" id="GO:0042597">
    <property type="term" value="C:periplasmic space"/>
    <property type="evidence" value="ECO:0007669"/>
    <property type="project" value="UniProtKB-SubCell"/>
</dbReference>
<keyword evidence="3 8" id="KW-0732">Signal</keyword>
<dbReference type="SUPFAM" id="SSF48452">
    <property type="entry name" value="TPR-like"/>
    <property type="match status" value="1"/>
</dbReference>
<dbReference type="HAMAP" id="MF_00997">
    <property type="entry name" value="Protease_BepA"/>
    <property type="match status" value="1"/>
</dbReference>
<comment type="subcellular location">
    <subcellularLocation>
        <location evidence="8">Periplasm</location>
    </subcellularLocation>
</comment>
<evidence type="ECO:0000256" key="5">
    <source>
        <dbReference type="ARBA" id="ARBA00022801"/>
    </source>
</evidence>
<dbReference type="OrthoDB" id="9810445at2"/>
<dbReference type="GO" id="GO:0008270">
    <property type="term" value="F:zinc ion binding"/>
    <property type="evidence" value="ECO:0007669"/>
    <property type="project" value="UniProtKB-UniRule"/>
</dbReference>
<dbReference type="InterPro" id="IPR019734">
    <property type="entry name" value="TPR_rpt"/>
</dbReference>
<organism evidence="10">
    <name type="scientific">Candidatus Berkiella cookevillensis</name>
    <dbReference type="NCBI Taxonomy" id="437022"/>
    <lineage>
        <taxon>Bacteria</taxon>
        <taxon>Pseudomonadati</taxon>
        <taxon>Pseudomonadota</taxon>
        <taxon>Gammaproteobacteria</taxon>
        <taxon>Candidatus Berkiellales</taxon>
        <taxon>Candidatus Berkiellaceae</taxon>
        <taxon>Candidatus Berkiella</taxon>
    </lineage>
</organism>
<feature type="binding site" evidence="8">
    <location>
        <position position="218"/>
    </location>
    <ligand>
        <name>Zn(2+)</name>
        <dbReference type="ChEBI" id="CHEBI:29105"/>
        <note>catalytic</note>
    </ligand>
</feature>
<dbReference type="GO" id="GO:0051603">
    <property type="term" value="P:proteolysis involved in protein catabolic process"/>
    <property type="evidence" value="ECO:0007669"/>
    <property type="project" value="TreeGrafter"/>
</dbReference>
<dbReference type="Gene3D" id="1.25.40.10">
    <property type="entry name" value="Tetratricopeptide repeat domain"/>
    <property type="match status" value="1"/>
</dbReference>
<feature type="domain" description="Peptidase M48" evidence="9">
    <location>
        <begin position="90"/>
        <end position="275"/>
    </location>
</feature>
<dbReference type="InterPro" id="IPR001915">
    <property type="entry name" value="Peptidase_M48"/>
</dbReference>
<keyword evidence="2 8" id="KW-0479">Metal-binding</keyword>
<feature type="active site" description="Proton donor" evidence="8">
    <location>
        <position position="222"/>
    </location>
</feature>
<evidence type="ECO:0000259" key="9">
    <source>
        <dbReference type="Pfam" id="PF01435"/>
    </source>
</evidence>
<dbReference type="EC" id="3.4.-.-" evidence="8"/>
<dbReference type="PANTHER" id="PTHR22726:SF1">
    <property type="entry name" value="METALLOENDOPEPTIDASE OMA1, MITOCHONDRIAL"/>
    <property type="match status" value="1"/>
</dbReference>
<reference evidence="11" key="2">
    <citation type="journal article" date="2016" name="Genome Announc.">
        <title>Draft Genome Sequences of Two Novel Amoeba-Resistant Intranuclear Bacteria, 'Candidatus Berkiella cookevillensis' and 'Candidatus Berkiella aquae'.</title>
        <authorList>
            <person name="Mehari Y.T."/>
            <person name="Arivett B.A."/>
            <person name="Farone A.L."/>
            <person name="Gunderson J.H."/>
            <person name="Farone M.B."/>
        </authorList>
    </citation>
    <scope>NUCLEOTIDE SEQUENCE</scope>
    <source>
        <strain evidence="11">CC99</strain>
    </source>
</reference>
<keyword evidence="4 8" id="KW-0574">Periplasm</keyword>